<dbReference type="GO" id="GO:0005737">
    <property type="term" value="C:cytoplasm"/>
    <property type="evidence" value="ECO:0007669"/>
    <property type="project" value="TreeGrafter"/>
</dbReference>
<dbReference type="AlphaFoldDB" id="A0A315ZF41"/>
<protein>
    <submittedName>
        <fullName evidence="2">Arginine-tRNA-protein transferase</fullName>
    </submittedName>
</protein>
<dbReference type="PANTHER" id="PTHR21367">
    <property type="entry name" value="ARGININE-TRNA-PROTEIN TRANSFERASE 1"/>
    <property type="match status" value="1"/>
</dbReference>
<accession>A0A315ZF41</accession>
<keyword evidence="3" id="KW-1185">Reference proteome</keyword>
<dbReference type="RefSeq" id="WP_109615646.1">
    <property type="nucleotide sequence ID" value="NZ_QGDO01000001.1"/>
</dbReference>
<evidence type="ECO:0000313" key="2">
    <source>
        <dbReference type="EMBL" id="PWJ44131.1"/>
    </source>
</evidence>
<dbReference type="PANTHER" id="PTHR21367:SF1">
    <property type="entry name" value="ARGINYL-TRNA--PROTEIN TRANSFERASE 1"/>
    <property type="match status" value="1"/>
</dbReference>
<evidence type="ECO:0000259" key="1">
    <source>
        <dbReference type="Pfam" id="PF04377"/>
    </source>
</evidence>
<reference evidence="2 3" key="1">
    <citation type="submission" date="2018-03" db="EMBL/GenBank/DDBJ databases">
        <title>Genomic Encyclopedia of Archaeal and Bacterial Type Strains, Phase II (KMG-II): from individual species to whole genera.</title>
        <authorList>
            <person name="Goeker M."/>
        </authorList>
    </citation>
    <scope>NUCLEOTIDE SEQUENCE [LARGE SCALE GENOMIC DNA]</scope>
    <source>
        <strain evidence="2 3">DSM 28229</strain>
    </source>
</reference>
<dbReference type="EMBL" id="QGDO01000001">
    <property type="protein sequence ID" value="PWJ44131.1"/>
    <property type="molecule type" value="Genomic_DNA"/>
</dbReference>
<gene>
    <name evidence="2" type="ORF">BC781_101481</name>
</gene>
<dbReference type="InterPro" id="IPR007472">
    <property type="entry name" value="N-end_Aminoacyl_Trfase_C"/>
</dbReference>
<dbReference type="InterPro" id="IPR030700">
    <property type="entry name" value="N-end_Aminoacyl_Trfase"/>
</dbReference>
<dbReference type="Pfam" id="PF04377">
    <property type="entry name" value="ATE_C"/>
    <property type="match status" value="1"/>
</dbReference>
<dbReference type="GO" id="GO:0004057">
    <property type="term" value="F:arginyl-tRNA--protein transferase activity"/>
    <property type="evidence" value="ECO:0007669"/>
    <property type="project" value="InterPro"/>
</dbReference>
<evidence type="ECO:0000313" key="3">
    <source>
        <dbReference type="Proteomes" id="UP000245535"/>
    </source>
</evidence>
<dbReference type="InterPro" id="IPR016181">
    <property type="entry name" value="Acyl_CoA_acyltransferase"/>
</dbReference>
<proteinExistence type="predicted"/>
<organism evidence="2 3">
    <name type="scientific">Sediminitomix flava</name>
    <dbReference type="NCBI Taxonomy" id="379075"/>
    <lineage>
        <taxon>Bacteria</taxon>
        <taxon>Pseudomonadati</taxon>
        <taxon>Bacteroidota</taxon>
        <taxon>Cytophagia</taxon>
        <taxon>Cytophagales</taxon>
        <taxon>Flammeovirgaceae</taxon>
        <taxon>Sediminitomix</taxon>
    </lineage>
</organism>
<name>A0A315ZF41_SEDFL</name>
<dbReference type="Gene3D" id="3.40.630.30">
    <property type="match status" value="1"/>
</dbReference>
<feature type="domain" description="N-end rule aminoacyl transferase C-terminal" evidence="1">
    <location>
        <begin position="89"/>
        <end position="208"/>
    </location>
</feature>
<dbReference type="OrthoDB" id="9782022at2"/>
<comment type="caution">
    <text evidence="2">The sequence shown here is derived from an EMBL/GenBank/DDBJ whole genome shotgun (WGS) entry which is preliminary data.</text>
</comment>
<sequence>MTTKLILDEFVNEKVSPSIMDQLLSLGWRHFGERFFRYNLSIYEGKVCRVLPLRINLRKFDFNKKQRKIIKKAKDFTIVIRDLEIDDEKLELFEEHKHKFKESVPQSIYEFISRKDPAMIPCLTKEVCVYDGDILVACSIMDVAERSCSSIYAMYRLEYAQYSLGTYTLLLEIEYAKMNGFLYHYHGYCYDVPSFYDYKKRFEGLEFFDWYSGWKKYPPKDLRN</sequence>
<dbReference type="Proteomes" id="UP000245535">
    <property type="component" value="Unassembled WGS sequence"/>
</dbReference>
<keyword evidence="2" id="KW-0808">Transferase</keyword>
<dbReference type="SUPFAM" id="SSF55729">
    <property type="entry name" value="Acyl-CoA N-acyltransferases (Nat)"/>
    <property type="match status" value="1"/>
</dbReference>